<dbReference type="SUPFAM" id="SSF55874">
    <property type="entry name" value="ATPase domain of HSP90 chaperone/DNA topoisomerase II/histidine kinase"/>
    <property type="match status" value="1"/>
</dbReference>
<name>A0A371IYF3_9FIRM</name>
<keyword evidence="6" id="KW-0808">Transferase</keyword>
<dbReference type="PANTHER" id="PTHR45528">
    <property type="entry name" value="SENSOR HISTIDINE KINASE CPXA"/>
    <property type="match status" value="1"/>
</dbReference>
<dbReference type="InterPro" id="IPR005467">
    <property type="entry name" value="His_kinase_dom"/>
</dbReference>
<evidence type="ECO:0000256" key="4">
    <source>
        <dbReference type="ARBA" id="ARBA00022475"/>
    </source>
</evidence>
<keyword evidence="10" id="KW-0902">Two-component regulatory system</keyword>
<feature type="domain" description="Histidine kinase" evidence="13">
    <location>
        <begin position="138"/>
        <end position="324"/>
    </location>
</feature>
<organism evidence="14 15">
    <name type="scientific">Romboutsia weinsteinii</name>
    <dbReference type="NCBI Taxonomy" id="2020949"/>
    <lineage>
        <taxon>Bacteria</taxon>
        <taxon>Bacillati</taxon>
        <taxon>Bacillota</taxon>
        <taxon>Clostridia</taxon>
        <taxon>Peptostreptococcales</taxon>
        <taxon>Peptostreptococcaceae</taxon>
        <taxon>Romboutsia</taxon>
    </lineage>
</organism>
<evidence type="ECO:0000256" key="8">
    <source>
        <dbReference type="ARBA" id="ARBA00022777"/>
    </source>
</evidence>
<keyword evidence="4" id="KW-1003">Cell membrane</keyword>
<accession>A0A371IYF3</accession>
<keyword evidence="5" id="KW-0597">Phosphoprotein</keyword>
<dbReference type="EC" id="2.7.13.3" evidence="3"/>
<keyword evidence="11 12" id="KW-0472">Membrane</keyword>
<protein>
    <recommendedName>
        <fullName evidence="3">histidine kinase</fullName>
        <ecNumber evidence="3">2.7.13.3</ecNumber>
    </recommendedName>
</protein>
<sequence length="347" mass="40377">MDINSKKMQDSFGKVRKIKNIVLIATTVVLFILIVVMKNKVDALIIIMLTIWIGLCISYFINSIKKIFLLQHIHELVNMDYTVFQILDKTNEESDINMVLGKKYKKLLERIYKIEEYIYHSVLKGKQSEAMADRIITDVSKNLMNPIDNISSKVEILKSNNYSSNILDDIEGEVYILKNTMNELFELSKVVTNDMDLNIEKIDINYLIKQSLIEYDYKFTEPNLKVKIIIPSEKVFVDADGEKLWRVFEILLDNIVKHSRENTRVYIEVKEDIETIYVSLNNISKKSLNISGKEFFDRLNSKDCFGLPIATNLIDIQGGKLNIEIDGDMFKVILEFKNKYKDERGEK</sequence>
<dbReference type="InterPro" id="IPR050398">
    <property type="entry name" value="HssS/ArlS-like"/>
</dbReference>
<keyword evidence="9" id="KW-0067">ATP-binding</keyword>
<evidence type="ECO:0000256" key="9">
    <source>
        <dbReference type="ARBA" id="ARBA00022840"/>
    </source>
</evidence>
<evidence type="ECO:0000256" key="10">
    <source>
        <dbReference type="ARBA" id="ARBA00023012"/>
    </source>
</evidence>
<keyword evidence="12" id="KW-0812">Transmembrane</keyword>
<proteinExistence type="predicted"/>
<dbReference type="GO" id="GO:0005886">
    <property type="term" value="C:plasma membrane"/>
    <property type="evidence" value="ECO:0007669"/>
    <property type="project" value="UniProtKB-SubCell"/>
</dbReference>
<dbReference type="Gene3D" id="3.30.565.10">
    <property type="entry name" value="Histidine kinase-like ATPase, C-terminal domain"/>
    <property type="match status" value="1"/>
</dbReference>
<dbReference type="PANTHER" id="PTHR45528:SF1">
    <property type="entry name" value="SENSOR HISTIDINE KINASE CPXA"/>
    <property type="match status" value="1"/>
</dbReference>
<keyword evidence="15" id="KW-1185">Reference proteome</keyword>
<dbReference type="GO" id="GO:0000155">
    <property type="term" value="F:phosphorelay sensor kinase activity"/>
    <property type="evidence" value="ECO:0007669"/>
    <property type="project" value="TreeGrafter"/>
</dbReference>
<evidence type="ECO:0000256" key="1">
    <source>
        <dbReference type="ARBA" id="ARBA00000085"/>
    </source>
</evidence>
<keyword evidence="8 14" id="KW-0418">Kinase</keyword>
<dbReference type="EMBL" id="NOJY02000067">
    <property type="protein sequence ID" value="RDY25498.1"/>
    <property type="molecule type" value="Genomic_DNA"/>
</dbReference>
<dbReference type="Proteomes" id="UP000215694">
    <property type="component" value="Unassembled WGS sequence"/>
</dbReference>
<evidence type="ECO:0000256" key="12">
    <source>
        <dbReference type="SAM" id="Phobius"/>
    </source>
</evidence>
<evidence type="ECO:0000313" key="14">
    <source>
        <dbReference type="EMBL" id="RDY25498.1"/>
    </source>
</evidence>
<feature type="transmembrane region" description="Helical" evidence="12">
    <location>
        <begin position="43"/>
        <end position="61"/>
    </location>
</feature>
<dbReference type="RefSeq" id="WP_094367271.1">
    <property type="nucleotide sequence ID" value="NZ_NOJY02000067.1"/>
</dbReference>
<feature type="transmembrane region" description="Helical" evidence="12">
    <location>
        <begin position="21"/>
        <end position="37"/>
    </location>
</feature>
<comment type="subcellular location">
    <subcellularLocation>
        <location evidence="2">Cell membrane</location>
        <topology evidence="2">Multi-pass membrane protein</topology>
    </subcellularLocation>
</comment>
<keyword evidence="12" id="KW-1133">Transmembrane helix</keyword>
<evidence type="ECO:0000256" key="5">
    <source>
        <dbReference type="ARBA" id="ARBA00022553"/>
    </source>
</evidence>
<dbReference type="InterPro" id="IPR036890">
    <property type="entry name" value="HATPase_C_sf"/>
</dbReference>
<evidence type="ECO:0000256" key="6">
    <source>
        <dbReference type="ARBA" id="ARBA00022679"/>
    </source>
</evidence>
<dbReference type="Gene3D" id="1.10.287.130">
    <property type="match status" value="1"/>
</dbReference>
<dbReference type="PROSITE" id="PS50109">
    <property type="entry name" value="HIS_KIN"/>
    <property type="match status" value="1"/>
</dbReference>
<evidence type="ECO:0000256" key="11">
    <source>
        <dbReference type="ARBA" id="ARBA00023136"/>
    </source>
</evidence>
<gene>
    <name evidence="14" type="ORF">CHL78_017920</name>
</gene>
<comment type="caution">
    <text evidence="14">The sequence shown here is derived from an EMBL/GenBank/DDBJ whole genome shotgun (WGS) entry which is preliminary data.</text>
</comment>
<evidence type="ECO:0000256" key="7">
    <source>
        <dbReference type="ARBA" id="ARBA00022741"/>
    </source>
</evidence>
<dbReference type="OrthoDB" id="1910719at2"/>
<evidence type="ECO:0000259" key="13">
    <source>
        <dbReference type="PROSITE" id="PS50109"/>
    </source>
</evidence>
<keyword evidence="7" id="KW-0547">Nucleotide-binding</keyword>
<comment type="catalytic activity">
    <reaction evidence="1">
        <text>ATP + protein L-histidine = ADP + protein N-phospho-L-histidine.</text>
        <dbReference type="EC" id="2.7.13.3"/>
    </reaction>
</comment>
<evidence type="ECO:0000256" key="3">
    <source>
        <dbReference type="ARBA" id="ARBA00012438"/>
    </source>
</evidence>
<evidence type="ECO:0000313" key="15">
    <source>
        <dbReference type="Proteomes" id="UP000215694"/>
    </source>
</evidence>
<evidence type="ECO:0000256" key="2">
    <source>
        <dbReference type="ARBA" id="ARBA00004651"/>
    </source>
</evidence>
<dbReference type="GO" id="GO:0005524">
    <property type="term" value="F:ATP binding"/>
    <property type="evidence" value="ECO:0007669"/>
    <property type="project" value="UniProtKB-KW"/>
</dbReference>
<dbReference type="AlphaFoldDB" id="A0A371IYF3"/>
<reference evidence="14 15" key="1">
    <citation type="journal article" date="2017" name="Genome Announc.">
        <title>Draft Genome Sequence of Romboutsia weinsteinii sp. nov. Strain CCRI-19649(T) Isolated from Surface Water.</title>
        <authorList>
            <person name="Maheux A.F."/>
            <person name="Boudreau D.K."/>
            <person name="Berube E."/>
            <person name="Boissinot M."/>
            <person name="Cantin P."/>
            <person name="Raymond F."/>
            <person name="Corbeil J."/>
            <person name="Omar R.F."/>
            <person name="Bergeron M.G."/>
        </authorList>
    </citation>
    <scope>NUCLEOTIDE SEQUENCE [LARGE SCALE GENOMIC DNA]</scope>
    <source>
        <strain evidence="14 15">CCRI-19649</strain>
    </source>
</reference>